<dbReference type="AlphaFoldDB" id="A0A426YTF3"/>
<proteinExistence type="predicted"/>
<gene>
    <name evidence="1" type="ORF">B296_00011412</name>
</gene>
<reference evidence="1 2" key="1">
    <citation type="journal article" date="2014" name="Agronomy (Basel)">
        <title>A Draft Genome Sequence for Ensete ventricosum, the Drought-Tolerant Tree Against Hunger.</title>
        <authorList>
            <person name="Harrison J."/>
            <person name="Moore K.A."/>
            <person name="Paszkiewicz K."/>
            <person name="Jones T."/>
            <person name="Grant M."/>
            <person name="Ambacheew D."/>
            <person name="Muzemil S."/>
            <person name="Studholme D.J."/>
        </authorList>
    </citation>
    <scope>NUCLEOTIDE SEQUENCE [LARGE SCALE GENOMIC DNA]</scope>
</reference>
<accession>A0A426YTF3</accession>
<evidence type="ECO:0000313" key="1">
    <source>
        <dbReference type="EMBL" id="RRT54998.1"/>
    </source>
</evidence>
<comment type="caution">
    <text evidence="1">The sequence shown here is derived from an EMBL/GenBank/DDBJ whole genome shotgun (WGS) entry which is preliminary data.</text>
</comment>
<evidence type="ECO:0000313" key="2">
    <source>
        <dbReference type="Proteomes" id="UP000287651"/>
    </source>
</evidence>
<organism evidence="1 2">
    <name type="scientific">Ensete ventricosum</name>
    <name type="common">Abyssinian banana</name>
    <name type="synonym">Musa ensete</name>
    <dbReference type="NCBI Taxonomy" id="4639"/>
    <lineage>
        <taxon>Eukaryota</taxon>
        <taxon>Viridiplantae</taxon>
        <taxon>Streptophyta</taxon>
        <taxon>Embryophyta</taxon>
        <taxon>Tracheophyta</taxon>
        <taxon>Spermatophyta</taxon>
        <taxon>Magnoliopsida</taxon>
        <taxon>Liliopsida</taxon>
        <taxon>Zingiberales</taxon>
        <taxon>Musaceae</taxon>
        <taxon>Ensete</taxon>
    </lineage>
</organism>
<dbReference type="Proteomes" id="UP000287651">
    <property type="component" value="Unassembled WGS sequence"/>
</dbReference>
<sequence>MSLTLVQEKLSASTLCSIFYVNSLHAAWILHQVSPKLLRSSICIKLMVALMPTIPWFSPPLSLISTSTLSVPSYDVIIDCSST</sequence>
<dbReference type="EMBL" id="AMZH03010306">
    <property type="protein sequence ID" value="RRT54998.1"/>
    <property type="molecule type" value="Genomic_DNA"/>
</dbReference>
<protein>
    <submittedName>
        <fullName evidence="1">Uncharacterized protein</fullName>
    </submittedName>
</protein>
<name>A0A426YTF3_ENSVE</name>